<dbReference type="STRING" id="1165861.A0A0L0UW19"/>
<evidence type="ECO:0000256" key="1">
    <source>
        <dbReference type="SAM" id="MobiDB-lite"/>
    </source>
</evidence>
<name>A0A0L0UW19_9BASI</name>
<protein>
    <submittedName>
        <fullName evidence="2">Uncharacterized protein</fullName>
    </submittedName>
</protein>
<dbReference type="EMBL" id="AJIL01000213">
    <property type="protein sequence ID" value="KNE91243.1"/>
    <property type="molecule type" value="Genomic_DNA"/>
</dbReference>
<keyword evidence="3" id="KW-1185">Reference proteome</keyword>
<evidence type="ECO:0000313" key="2">
    <source>
        <dbReference type="EMBL" id="KNE91243.1"/>
    </source>
</evidence>
<dbReference type="Proteomes" id="UP000054564">
    <property type="component" value="Unassembled WGS sequence"/>
</dbReference>
<sequence>MLTDLVAVSEASWPFFEWSQKKVLDKVENERAEFEKKKKAEEREEAKKIAWENKNAVDLIESSEEDGDDEKIEESEGEDQEDEDDKDDD</sequence>
<organism evidence="2 3">
    <name type="scientific">Puccinia striiformis f. sp. tritici PST-78</name>
    <dbReference type="NCBI Taxonomy" id="1165861"/>
    <lineage>
        <taxon>Eukaryota</taxon>
        <taxon>Fungi</taxon>
        <taxon>Dikarya</taxon>
        <taxon>Basidiomycota</taxon>
        <taxon>Pucciniomycotina</taxon>
        <taxon>Pucciniomycetes</taxon>
        <taxon>Pucciniales</taxon>
        <taxon>Pucciniaceae</taxon>
        <taxon>Puccinia</taxon>
    </lineage>
</organism>
<gene>
    <name evidence="2" type="ORF">PSTG_15341</name>
</gene>
<accession>A0A0L0UW19</accession>
<reference evidence="3" key="1">
    <citation type="submission" date="2014-03" db="EMBL/GenBank/DDBJ databases">
        <title>The Genome Sequence of Puccinia striiformis f. sp. tritici PST-78.</title>
        <authorList>
            <consortium name="The Broad Institute Genome Sequencing Platform"/>
            <person name="Cuomo C."/>
            <person name="Hulbert S."/>
            <person name="Chen X."/>
            <person name="Walker B."/>
            <person name="Young S.K."/>
            <person name="Zeng Q."/>
            <person name="Gargeya S."/>
            <person name="Fitzgerald M."/>
            <person name="Haas B."/>
            <person name="Abouelleil A."/>
            <person name="Alvarado L."/>
            <person name="Arachchi H.M."/>
            <person name="Berlin A.M."/>
            <person name="Chapman S.B."/>
            <person name="Goldberg J."/>
            <person name="Griggs A."/>
            <person name="Gujja S."/>
            <person name="Hansen M."/>
            <person name="Howarth C."/>
            <person name="Imamovic A."/>
            <person name="Larimer J."/>
            <person name="McCowan C."/>
            <person name="Montmayeur A."/>
            <person name="Murphy C."/>
            <person name="Neiman D."/>
            <person name="Pearson M."/>
            <person name="Priest M."/>
            <person name="Roberts A."/>
            <person name="Saif S."/>
            <person name="Shea T."/>
            <person name="Sisk P."/>
            <person name="Sykes S."/>
            <person name="Wortman J."/>
            <person name="Nusbaum C."/>
            <person name="Birren B."/>
        </authorList>
    </citation>
    <scope>NUCLEOTIDE SEQUENCE [LARGE SCALE GENOMIC DNA]</scope>
    <source>
        <strain evidence="3">race PST-78</strain>
    </source>
</reference>
<feature type="compositionally biased region" description="Basic and acidic residues" evidence="1">
    <location>
        <begin position="33"/>
        <end position="51"/>
    </location>
</feature>
<feature type="region of interest" description="Disordered" evidence="1">
    <location>
        <begin position="33"/>
        <end position="89"/>
    </location>
</feature>
<feature type="compositionally biased region" description="Acidic residues" evidence="1">
    <location>
        <begin position="61"/>
        <end position="89"/>
    </location>
</feature>
<comment type="caution">
    <text evidence="2">The sequence shown here is derived from an EMBL/GenBank/DDBJ whole genome shotgun (WGS) entry which is preliminary data.</text>
</comment>
<proteinExistence type="predicted"/>
<dbReference type="AlphaFoldDB" id="A0A0L0UW19"/>
<evidence type="ECO:0000313" key="3">
    <source>
        <dbReference type="Proteomes" id="UP000054564"/>
    </source>
</evidence>